<comment type="subcellular location">
    <subcellularLocation>
        <location evidence="1 9">Cell membrane</location>
        <topology evidence="1 9">Single-pass membrane protein</topology>
    </subcellularLocation>
</comment>
<feature type="region of interest" description="Disordered" evidence="10">
    <location>
        <begin position="49"/>
        <end position="73"/>
    </location>
</feature>
<comment type="caution">
    <text evidence="11">The sequence shown here is derived from an EMBL/GenBank/DDBJ whole genome shotgun (WGS) entry which is preliminary data.</text>
</comment>
<evidence type="ECO:0000313" key="11">
    <source>
        <dbReference type="EMBL" id="KUG08217.1"/>
    </source>
</evidence>
<evidence type="ECO:0000256" key="8">
    <source>
        <dbReference type="ARBA" id="ARBA00023136"/>
    </source>
</evidence>
<keyword evidence="5 9" id="KW-0653">Protein transport</keyword>
<evidence type="ECO:0000256" key="3">
    <source>
        <dbReference type="ARBA" id="ARBA00022475"/>
    </source>
</evidence>
<dbReference type="InterPro" id="IPR006312">
    <property type="entry name" value="TatA/E"/>
</dbReference>
<keyword evidence="12" id="KW-1185">Reference proteome</keyword>
<comment type="similarity">
    <text evidence="9">Belongs to the TatA/E family.</text>
</comment>
<gene>
    <name evidence="9" type="primary">tatA</name>
    <name evidence="11" type="ORF">ASU33_08505</name>
</gene>
<keyword evidence="2 9" id="KW-0813">Transport</keyword>
<dbReference type="PANTHER" id="PTHR42982:SF1">
    <property type="entry name" value="SEC-INDEPENDENT PROTEIN TRANSLOCASE PROTEIN TATA"/>
    <property type="match status" value="1"/>
</dbReference>
<evidence type="ECO:0000256" key="7">
    <source>
        <dbReference type="ARBA" id="ARBA00023010"/>
    </source>
</evidence>
<dbReference type="EMBL" id="LNAL01000006">
    <property type="protein sequence ID" value="KUG08217.1"/>
    <property type="molecule type" value="Genomic_DNA"/>
</dbReference>
<reference evidence="11 12" key="1">
    <citation type="submission" date="2015-11" db="EMBL/GenBank/DDBJ databases">
        <title>Solirubrum puertoriconensis gen. nov. an environmental bacteria isolated in Puerto Rico.</title>
        <authorList>
            <person name="Cuebas-Irizarry M.F."/>
            <person name="Montalvo-Rodriguez R."/>
        </authorList>
    </citation>
    <scope>NUCLEOTIDE SEQUENCE [LARGE SCALE GENOMIC DNA]</scope>
    <source>
        <strain evidence="11 12">MC1A</strain>
    </source>
</reference>
<comment type="subunit">
    <text evidence="9">Forms a complex with TatC.</text>
</comment>
<protein>
    <recommendedName>
        <fullName evidence="9">Sec-independent protein translocase protein TatA</fullName>
    </recommendedName>
</protein>
<keyword evidence="8 9" id="KW-0472">Membrane</keyword>
<dbReference type="Pfam" id="PF02416">
    <property type="entry name" value="TatA_B_E"/>
    <property type="match status" value="1"/>
</dbReference>
<proteinExistence type="inferred from homology"/>
<dbReference type="GO" id="GO:0033281">
    <property type="term" value="C:TAT protein transport complex"/>
    <property type="evidence" value="ECO:0007669"/>
    <property type="project" value="UniProtKB-UniRule"/>
</dbReference>
<keyword evidence="6 9" id="KW-1133">Transmembrane helix</keyword>
<evidence type="ECO:0000256" key="6">
    <source>
        <dbReference type="ARBA" id="ARBA00022989"/>
    </source>
</evidence>
<keyword evidence="4 9" id="KW-0812">Transmembrane</keyword>
<evidence type="ECO:0000256" key="5">
    <source>
        <dbReference type="ARBA" id="ARBA00022927"/>
    </source>
</evidence>
<dbReference type="HAMAP" id="MF_00236">
    <property type="entry name" value="TatA_E"/>
    <property type="match status" value="1"/>
</dbReference>
<evidence type="ECO:0000256" key="2">
    <source>
        <dbReference type="ARBA" id="ARBA00022448"/>
    </source>
</evidence>
<evidence type="ECO:0000313" key="12">
    <source>
        <dbReference type="Proteomes" id="UP000054223"/>
    </source>
</evidence>
<keyword evidence="7 9" id="KW-0811">Translocation</keyword>
<name>A0A9X0HLK3_SOLP1</name>
<feature type="transmembrane region" description="Helical" evidence="9">
    <location>
        <begin position="6"/>
        <end position="30"/>
    </location>
</feature>
<dbReference type="Gene3D" id="1.20.5.3310">
    <property type="match status" value="1"/>
</dbReference>
<accession>A0A9X0HLK3</accession>
<dbReference type="AlphaFoldDB" id="A0A9X0HLK3"/>
<evidence type="ECO:0000256" key="10">
    <source>
        <dbReference type="SAM" id="MobiDB-lite"/>
    </source>
</evidence>
<comment type="function">
    <text evidence="9">Part of the twin-arginine translocation (Tat) system that transports large folded proteins containing a characteristic twin-arginine motif in their signal peptide across membranes. TatA could form the protein-conducting channel of the Tat system.</text>
</comment>
<dbReference type="InterPro" id="IPR003369">
    <property type="entry name" value="TatA/B/E"/>
</dbReference>
<dbReference type="RefSeq" id="WP_059069438.1">
    <property type="nucleotide sequence ID" value="NZ_LNAL01000006.1"/>
</dbReference>
<organism evidence="11 12">
    <name type="scientific">Solirubrum puertoriconensis</name>
    <dbReference type="NCBI Taxonomy" id="1751427"/>
    <lineage>
        <taxon>Bacteria</taxon>
        <taxon>Pseudomonadati</taxon>
        <taxon>Bacteroidota</taxon>
        <taxon>Cytophagia</taxon>
        <taxon>Cytophagales</taxon>
    </lineage>
</organism>
<dbReference type="PANTHER" id="PTHR42982">
    <property type="entry name" value="SEC-INDEPENDENT PROTEIN TRANSLOCASE PROTEIN TATA"/>
    <property type="match status" value="1"/>
</dbReference>
<evidence type="ECO:0000256" key="1">
    <source>
        <dbReference type="ARBA" id="ARBA00004162"/>
    </source>
</evidence>
<evidence type="ECO:0000256" key="9">
    <source>
        <dbReference type="HAMAP-Rule" id="MF_00236"/>
    </source>
</evidence>
<keyword evidence="3 9" id="KW-1003">Cell membrane</keyword>
<evidence type="ECO:0000256" key="4">
    <source>
        <dbReference type="ARBA" id="ARBA00022692"/>
    </source>
</evidence>
<feature type="compositionally biased region" description="Basic and acidic residues" evidence="10">
    <location>
        <begin position="49"/>
        <end position="67"/>
    </location>
</feature>
<dbReference type="OrthoDB" id="9812812at2"/>
<dbReference type="GO" id="GO:0043953">
    <property type="term" value="P:protein transport by the Tat complex"/>
    <property type="evidence" value="ECO:0007669"/>
    <property type="project" value="UniProtKB-UniRule"/>
</dbReference>
<dbReference type="Proteomes" id="UP000054223">
    <property type="component" value="Unassembled WGS sequence"/>
</dbReference>
<sequence length="73" mass="8253">MLASLFLFVGGLGTTEVLLIVLAIVLLFGAKRIPELFRGMGQGIREFKDASKEQKPEYRDNNPDYRDPQQPSR</sequence>
<dbReference type="GO" id="GO:0008320">
    <property type="term" value="F:protein transmembrane transporter activity"/>
    <property type="evidence" value="ECO:0007669"/>
    <property type="project" value="UniProtKB-UniRule"/>
</dbReference>
<dbReference type="NCBIfam" id="TIGR01411">
    <property type="entry name" value="tatAE"/>
    <property type="match status" value="1"/>
</dbReference>